<proteinExistence type="inferred from homology"/>
<dbReference type="Gene3D" id="1.10.238.10">
    <property type="entry name" value="EF-hand"/>
    <property type="match status" value="1"/>
</dbReference>
<dbReference type="CDD" id="cd00051">
    <property type="entry name" value="EFh"/>
    <property type="match status" value="1"/>
</dbReference>
<dbReference type="InterPro" id="IPR045198">
    <property type="entry name" value="CNBL1-10"/>
</dbReference>
<accession>A0AAW1Q6I1</accession>
<dbReference type="PANTHER" id="PTHR23056">
    <property type="entry name" value="CALCINEURIN B"/>
    <property type="match status" value="1"/>
</dbReference>
<evidence type="ECO:0000313" key="5">
    <source>
        <dbReference type="Proteomes" id="UP001489004"/>
    </source>
</evidence>
<feature type="domain" description="EF-hand" evidence="3">
    <location>
        <begin position="64"/>
        <end position="99"/>
    </location>
</feature>
<comment type="similarity">
    <text evidence="2">Belongs to the calcineurin regulatory subunit family.</text>
</comment>
<sequence length="207" mass="23624">MLLDFSKPQVQPDSHEQLAEETHFSVDEVYALEELFREVSNTLHKDGLIHKDEFALALFKTANRSNLFAERVFDLFDTKQNDVIDFGEFTRALSVFHPRAPLQEKATFAFRLYDLGTTGAIERGEVMRFLVALLSDNPAISLDESELESIINQTFEEADIAGDGKINPDEWQILVQKNPTIINYMTLPVLSELTTKYPSFAFNTTRQ</sequence>
<gene>
    <name evidence="4" type="ORF">WJX72_001413</name>
</gene>
<name>A0AAW1Q6I1_9CHLO</name>
<dbReference type="GO" id="GO:0019722">
    <property type="term" value="P:calcium-mediated signaling"/>
    <property type="evidence" value="ECO:0007669"/>
    <property type="project" value="InterPro"/>
</dbReference>
<dbReference type="Pfam" id="PF13499">
    <property type="entry name" value="EF-hand_7"/>
    <property type="match status" value="1"/>
</dbReference>
<evidence type="ECO:0000256" key="1">
    <source>
        <dbReference type="ARBA" id="ARBA00022737"/>
    </source>
</evidence>
<keyword evidence="5" id="KW-1185">Reference proteome</keyword>
<protein>
    <recommendedName>
        <fullName evidence="3">EF-hand domain-containing protein</fullName>
    </recommendedName>
</protein>
<dbReference type="GO" id="GO:0019900">
    <property type="term" value="F:kinase binding"/>
    <property type="evidence" value="ECO:0007669"/>
    <property type="project" value="InterPro"/>
</dbReference>
<feature type="domain" description="EF-hand" evidence="3">
    <location>
        <begin position="101"/>
        <end position="136"/>
    </location>
</feature>
<dbReference type="SMART" id="SM00054">
    <property type="entry name" value="EFh"/>
    <property type="match status" value="3"/>
</dbReference>
<dbReference type="Proteomes" id="UP001489004">
    <property type="component" value="Unassembled WGS sequence"/>
</dbReference>
<dbReference type="SUPFAM" id="SSF47473">
    <property type="entry name" value="EF-hand"/>
    <property type="match status" value="1"/>
</dbReference>
<dbReference type="FunFam" id="1.10.238.10:FF:000073">
    <property type="entry name" value="calcineurin B-like protein 3"/>
    <property type="match status" value="1"/>
</dbReference>
<evidence type="ECO:0000256" key="2">
    <source>
        <dbReference type="ARBA" id="ARBA00023774"/>
    </source>
</evidence>
<keyword evidence="1" id="KW-0677">Repeat</keyword>
<organism evidence="4 5">
    <name type="scientific">[Myrmecia] bisecta</name>
    <dbReference type="NCBI Taxonomy" id="41462"/>
    <lineage>
        <taxon>Eukaryota</taxon>
        <taxon>Viridiplantae</taxon>
        <taxon>Chlorophyta</taxon>
        <taxon>core chlorophytes</taxon>
        <taxon>Trebouxiophyceae</taxon>
        <taxon>Trebouxiales</taxon>
        <taxon>Trebouxiaceae</taxon>
        <taxon>Myrmecia</taxon>
    </lineage>
</organism>
<dbReference type="PROSITE" id="PS50222">
    <property type="entry name" value="EF_HAND_2"/>
    <property type="match status" value="3"/>
</dbReference>
<dbReference type="InterPro" id="IPR011992">
    <property type="entry name" value="EF-hand-dom_pair"/>
</dbReference>
<dbReference type="PANTHER" id="PTHR23056:SF110">
    <property type="entry name" value="CALMODULIN"/>
    <property type="match status" value="1"/>
</dbReference>
<dbReference type="InterPro" id="IPR002048">
    <property type="entry name" value="EF_hand_dom"/>
</dbReference>
<dbReference type="PRINTS" id="PR00450">
    <property type="entry name" value="RECOVERIN"/>
</dbReference>
<evidence type="ECO:0000259" key="3">
    <source>
        <dbReference type="PROSITE" id="PS50222"/>
    </source>
</evidence>
<evidence type="ECO:0000313" key="4">
    <source>
        <dbReference type="EMBL" id="KAK9817735.1"/>
    </source>
</evidence>
<dbReference type="GO" id="GO:0005509">
    <property type="term" value="F:calcium ion binding"/>
    <property type="evidence" value="ECO:0007669"/>
    <property type="project" value="InterPro"/>
</dbReference>
<reference evidence="4 5" key="1">
    <citation type="journal article" date="2024" name="Nat. Commun.">
        <title>Phylogenomics reveals the evolutionary origins of lichenization in chlorophyte algae.</title>
        <authorList>
            <person name="Puginier C."/>
            <person name="Libourel C."/>
            <person name="Otte J."/>
            <person name="Skaloud P."/>
            <person name="Haon M."/>
            <person name="Grisel S."/>
            <person name="Petersen M."/>
            <person name="Berrin J.G."/>
            <person name="Delaux P.M."/>
            <person name="Dal Grande F."/>
            <person name="Keller J."/>
        </authorList>
    </citation>
    <scope>NUCLEOTIDE SEQUENCE [LARGE SCALE GENOMIC DNA]</scope>
    <source>
        <strain evidence="4 5">SAG 2043</strain>
    </source>
</reference>
<comment type="caution">
    <text evidence="4">The sequence shown here is derived from an EMBL/GenBank/DDBJ whole genome shotgun (WGS) entry which is preliminary data.</text>
</comment>
<dbReference type="AlphaFoldDB" id="A0AAW1Q6I1"/>
<dbReference type="EMBL" id="JALJOR010000004">
    <property type="protein sequence ID" value="KAK9817735.1"/>
    <property type="molecule type" value="Genomic_DNA"/>
</dbReference>
<feature type="domain" description="EF-hand" evidence="3">
    <location>
        <begin position="146"/>
        <end position="181"/>
    </location>
</feature>